<feature type="compositionally biased region" description="Polar residues" evidence="1">
    <location>
        <begin position="1"/>
        <end position="16"/>
    </location>
</feature>
<reference evidence="2 3" key="1">
    <citation type="journal article" date="2019" name="Genome Biol. Evol.">
        <title>Insights into the evolution of the New World diploid cottons (Gossypium, subgenus Houzingenia) based on genome sequencing.</title>
        <authorList>
            <person name="Grover C.E."/>
            <person name="Arick M.A. 2nd"/>
            <person name="Thrash A."/>
            <person name="Conover J.L."/>
            <person name="Sanders W.S."/>
            <person name="Peterson D.G."/>
            <person name="Frelichowski J.E."/>
            <person name="Scheffler J.A."/>
            <person name="Scheffler B.E."/>
            <person name="Wendel J.F."/>
        </authorList>
    </citation>
    <scope>NUCLEOTIDE SEQUENCE [LARGE SCALE GENOMIC DNA]</scope>
    <source>
        <strain evidence="2">185</strain>
        <tissue evidence="2">Leaf</tissue>
    </source>
</reference>
<protein>
    <submittedName>
        <fullName evidence="2">Uncharacterized protein</fullName>
    </submittedName>
</protein>
<evidence type="ECO:0000313" key="2">
    <source>
        <dbReference type="EMBL" id="MBA0679523.1"/>
    </source>
</evidence>
<sequence length="24" mass="2586">MSTELTSVEDNITPPSSKDYGKSV</sequence>
<evidence type="ECO:0000313" key="3">
    <source>
        <dbReference type="Proteomes" id="UP000593577"/>
    </source>
</evidence>
<accession>A0A7J8WX36</accession>
<feature type="non-terminal residue" evidence="2">
    <location>
        <position position="24"/>
    </location>
</feature>
<feature type="region of interest" description="Disordered" evidence="1">
    <location>
        <begin position="1"/>
        <end position="24"/>
    </location>
</feature>
<organism evidence="2 3">
    <name type="scientific">Gossypium aridum</name>
    <name type="common">American cotton</name>
    <name type="synonym">Erioxylum aridum</name>
    <dbReference type="NCBI Taxonomy" id="34290"/>
    <lineage>
        <taxon>Eukaryota</taxon>
        <taxon>Viridiplantae</taxon>
        <taxon>Streptophyta</taxon>
        <taxon>Embryophyta</taxon>
        <taxon>Tracheophyta</taxon>
        <taxon>Spermatophyta</taxon>
        <taxon>Magnoliopsida</taxon>
        <taxon>eudicotyledons</taxon>
        <taxon>Gunneridae</taxon>
        <taxon>Pentapetalae</taxon>
        <taxon>rosids</taxon>
        <taxon>malvids</taxon>
        <taxon>Malvales</taxon>
        <taxon>Malvaceae</taxon>
        <taxon>Malvoideae</taxon>
        <taxon>Gossypium</taxon>
    </lineage>
</organism>
<name>A0A7J8WX36_GOSAI</name>
<dbReference type="AlphaFoldDB" id="A0A7J8WX36"/>
<proteinExistence type="predicted"/>
<dbReference type="Proteomes" id="UP000593577">
    <property type="component" value="Unassembled WGS sequence"/>
</dbReference>
<comment type="caution">
    <text evidence="2">The sequence shown here is derived from an EMBL/GenBank/DDBJ whole genome shotgun (WGS) entry which is preliminary data.</text>
</comment>
<keyword evidence="3" id="KW-1185">Reference proteome</keyword>
<evidence type="ECO:0000256" key="1">
    <source>
        <dbReference type="SAM" id="MobiDB-lite"/>
    </source>
</evidence>
<gene>
    <name evidence="2" type="ORF">Goari_011286</name>
</gene>
<dbReference type="EMBL" id="JABFAA010000004">
    <property type="protein sequence ID" value="MBA0679523.1"/>
    <property type="molecule type" value="Genomic_DNA"/>
</dbReference>